<evidence type="ECO:0000313" key="5">
    <source>
        <dbReference type="EMBL" id="QMT39904.1"/>
    </source>
</evidence>
<dbReference type="Proteomes" id="UP000514752">
    <property type="component" value="Chromosome"/>
</dbReference>
<feature type="chain" id="PRO_5028468478" evidence="2">
    <location>
        <begin position="22"/>
        <end position="280"/>
    </location>
</feature>
<dbReference type="Pfam" id="PF22828">
    <property type="entry name" value="HphA_N"/>
    <property type="match status" value="1"/>
</dbReference>
<keyword evidence="2" id="KW-0732">Signal</keyword>
<dbReference type="InterPro" id="IPR011250">
    <property type="entry name" value="OMP/PagP_B-barrel"/>
</dbReference>
<dbReference type="Gene3D" id="2.40.160.90">
    <property type="match status" value="1"/>
</dbReference>
<evidence type="ECO:0000259" key="3">
    <source>
        <dbReference type="Pfam" id="PF22828"/>
    </source>
</evidence>
<evidence type="ECO:0000256" key="1">
    <source>
        <dbReference type="ARBA" id="ARBA00004442"/>
    </source>
</evidence>
<dbReference type="InterPro" id="IPR054536">
    <property type="entry name" value="HphA_C"/>
</dbReference>
<reference evidence="5 6" key="1">
    <citation type="submission" date="2020-07" db="EMBL/GenBank/DDBJ databases">
        <title>Genomic diversity of species in the Neisseriaceae family.</title>
        <authorList>
            <person name="Vincent A.T."/>
            <person name="Bernet E."/>
            <person name="Veyrier F.J."/>
        </authorList>
    </citation>
    <scope>NUCLEOTIDE SEQUENCE [LARGE SCALE GENOMIC DNA]</scope>
    <source>
        <strain evidence="5 6">DSM 22244</strain>
    </source>
</reference>
<feature type="domain" description="HphA N-terminal heme-binding" evidence="3">
    <location>
        <begin position="79"/>
        <end position="146"/>
    </location>
</feature>
<dbReference type="RefSeq" id="WP_182121668.1">
    <property type="nucleotide sequence ID" value="NZ_CP059567.1"/>
</dbReference>
<dbReference type="InterPro" id="IPR054843">
    <property type="entry name" value="Slam_hemophilin_C"/>
</dbReference>
<dbReference type="EMBL" id="CP059567">
    <property type="protein sequence ID" value="QMT39904.1"/>
    <property type="molecule type" value="Genomic_DNA"/>
</dbReference>
<feature type="domain" description="HphA C-terminal" evidence="4">
    <location>
        <begin position="169"/>
        <end position="279"/>
    </location>
</feature>
<feature type="signal peptide" evidence="2">
    <location>
        <begin position="1"/>
        <end position="21"/>
    </location>
</feature>
<comment type="subcellular location">
    <subcellularLocation>
        <location evidence="1">Cell outer membrane</location>
    </subcellularLocation>
</comment>
<dbReference type="SUPFAM" id="SSF56925">
    <property type="entry name" value="OMPA-like"/>
    <property type="match status" value="1"/>
</dbReference>
<name>A0A7D7RU86_9NEIS</name>
<evidence type="ECO:0000256" key="2">
    <source>
        <dbReference type="SAM" id="SignalP"/>
    </source>
</evidence>
<organism evidence="5 6">
    <name type="scientific">Neisseria shayeganii</name>
    <dbReference type="NCBI Taxonomy" id="607712"/>
    <lineage>
        <taxon>Bacteria</taxon>
        <taxon>Pseudomonadati</taxon>
        <taxon>Pseudomonadota</taxon>
        <taxon>Betaproteobacteria</taxon>
        <taxon>Neisseriales</taxon>
        <taxon>Neisseriaceae</taxon>
        <taxon>Neisseria</taxon>
    </lineage>
</organism>
<dbReference type="Pfam" id="PF22829">
    <property type="entry name" value="HphA_C"/>
    <property type="match status" value="1"/>
</dbReference>
<evidence type="ECO:0000259" key="4">
    <source>
        <dbReference type="Pfam" id="PF22829"/>
    </source>
</evidence>
<proteinExistence type="predicted"/>
<dbReference type="InterPro" id="IPR054535">
    <property type="entry name" value="HphA_N"/>
</dbReference>
<dbReference type="AlphaFoldDB" id="A0A7D7RU86"/>
<protein>
    <submittedName>
        <fullName evidence="5">Transferrin-binding protein-like solute binding protein</fullName>
    </submittedName>
</protein>
<dbReference type="GO" id="GO:0009279">
    <property type="term" value="C:cell outer membrane"/>
    <property type="evidence" value="ECO:0007669"/>
    <property type="project" value="UniProtKB-SubCell"/>
</dbReference>
<dbReference type="NCBIfam" id="NF041636">
    <property type="entry name" value="slam_lipo"/>
    <property type="match status" value="1"/>
</dbReference>
<accession>A0A7D7RU86</accession>
<dbReference type="KEGG" id="nsg:H3L94_08535"/>
<gene>
    <name evidence="5" type="ORF">H3L94_08535</name>
</gene>
<sequence length="280" mass="28995">MKVQAITLSLAALLGSSAALANPGFAGAPDLYANIPNPLPQGRHIDVGATADGKAGLVVFDKTQTGNTANNKMVALDKMASMAGRWYVSKNIMHKDNQGVYVGRMYNMTGLYSWIPGMPDHSKLGRMSFAQVGNNDVWFGEWADVAAGAANGSAGSNRTVFYSGVGKTTNLPTSGTATYTVKGINNHVAHNTAVLQGQLTADFGNNRLNGTLSRSDLSITINNATINTADASFSGAAKANGSINGTTQGHFYGNQGAALAGIAKFNGNSQLDTAFGGAKQ</sequence>
<evidence type="ECO:0000313" key="6">
    <source>
        <dbReference type="Proteomes" id="UP000514752"/>
    </source>
</evidence>